<evidence type="ECO:0008006" key="3">
    <source>
        <dbReference type="Google" id="ProtNLM"/>
    </source>
</evidence>
<reference evidence="2" key="1">
    <citation type="journal article" date="2017" name="Med. Chem. Commun.">
        <title>Nonomuraea sp. ATCC 55076 harbours the largest actinomycete chromosome to date and the kistamicin biosynthetic gene cluster.</title>
        <authorList>
            <person name="Nazari B."/>
            <person name="Forneris C.C."/>
            <person name="Gibson M.I."/>
            <person name="Moon K."/>
            <person name="Schramma K.R."/>
            <person name="Seyedsayamdost M.R."/>
        </authorList>
    </citation>
    <scope>NUCLEOTIDE SEQUENCE [LARGE SCALE GENOMIC DNA]</scope>
    <source>
        <strain evidence="2">ATCC 55076</strain>
    </source>
</reference>
<accession>A0A1U9ZY34</accession>
<organism evidence="1 2">
    <name type="scientific">[Actinomadura] parvosata subsp. kistnae</name>
    <dbReference type="NCBI Taxonomy" id="1909395"/>
    <lineage>
        <taxon>Bacteria</taxon>
        <taxon>Bacillati</taxon>
        <taxon>Actinomycetota</taxon>
        <taxon>Actinomycetes</taxon>
        <taxon>Streptosporangiales</taxon>
        <taxon>Streptosporangiaceae</taxon>
        <taxon>Nonomuraea</taxon>
    </lineage>
</organism>
<dbReference type="AlphaFoldDB" id="A0A1U9ZY34"/>
<name>A0A1U9ZY34_9ACTN</name>
<proteinExistence type="predicted"/>
<evidence type="ECO:0000313" key="1">
    <source>
        <dbReference type="EMBL" id="AQZ62871.1"/>
    </source>
</evidence>
<dbReference type="RefSeq" id="WP_080039059.1">
    <property type="nucleotide sequence ID" value="NZ_CP017717.1"/>
</dbReference>
<dbReference type="EMBL" id="CP017717">
    <property type="protein sequence ID" value="AQZ62871.1"/>
    <property type="molecule type" value="Genomic_DNA"/>
</dbReference>
<dbReference type="STRING" id="1909395.BKM31_16645"/>
<dbReference type="Proteomes" id="UP000190797">
    <property type="component" value="Chromosome"/>
</dbReference>
<gene>
    <name evidence="1" type="ORF">BKM31_16645</name>
</gene>
<keyword evidence="2" id="KW-1185">Reference proteome</keyword>
<dbReference type="Gene3D" id="1.10.287.1060">
    <property type="entry name" value="ESAT-6-like"/>
    <property type="match status" value="1"/>
</dbReference>
<evidence type="ECO:0000313" key="2">
    <source>
        <dbReference type="Proteomes" id="UP000190797"/>
    </source>
</evidence>
<dbReference type="KEGG" id="noa:BKM31_16645"/>
<sequence>MKEPWDGTYVAHTIVDRGMSAWSATADEVSRTLPRLAGEVETHLAAAPWGGGAEGQAFYQAHFREGGPTEMINQCKRLAEEIVDAGDRLRKAIDNTRQTDADISYDVARMTREV</sequence>
<dbReference type="OrthoDB" id="3535012at2"/>
<protein>
    <recommendedName>
        <fullName evidence="3">WXG100 family type VII secretion target</fullName>
    </recommendedName>
</protein>